<gene>
    <name evidence="2" type="ORF">JN757_00070</name>
</gene>
<reference evidence="2 3" key="2">
    <citation type="submission" date="2021-03" db="EMBL/GenBank/DDBJ databases">
        <title>P. granadensis CT364 genome publication.</title>
        <authorList>
            <person name="Stach J."/>
            <person name="Montero-Calasanz Md.C."/>
        </authorList>
    </citation>
    <scope>NUCLEOTIDE SEQUENCE [LARGE SCALE GENOMIC DNA]</scope>
    <source>
        <strain evidence="2 3">CT364</strain>
    </source>
</reference>
<feature type="chain" id="PRO_5047191667" description="Fimbrial protein" evidence="1">
    <location>
        <begin position="21"/>
        <end position="173"/>
    </location>
</feature>
<evidence type="ECO:0008006" key="4">
    <source>
        <dbReference type="Google" id="ProtNLM"/>
    </source>
</evidence>
<keyword evidence="3" id="KW-1185">Reference proteome</keyword>
<dbReference type="Proteomes" id="UP000663686">
    <property type="component" value="Chromosome"/>
</dbReference>
<feature type="signal peptide" evidence="1">
    <location>
        <begin position="1"/>
        <end position="20"/>
    </location>
</feature>
<reference evidence="2 3" key="1">
    <citation type="submission" date="2021-02" db="EMBL/GenBank/DDBJ databases">
        <authorList>
            <person name="Cea Torrescassana E."/>
        </authorList>
    </citation>
    <scope>NUCLEOTIDE SEQUENCE [LARGE SCALE GENOMIC DNA]</scope>
    <source>
        <strain evidence="2 3">CT364</strain>
    </source>
</reference>
<keyword evidence="1" id="KW-0732">Signal</keyword>
<protein>
    <recommendedName>
        <fullName evidence="4">Fimbrial protein</fullName>
    </recommendedName>
</protein>
<sequence>MKPPIIAVLAACLACASAWANDACEVDLSPATLDYGAITRSELLRSASGPSEGFGRRNVHLRVHCPQARPIKWSFVAPAADSRRYRWEAGTLQVRIVAARLDGVAVQWRLENGQPLEANLLSPGARVVPWSGAAVAQGRYLQVEFEIDAQVEDASSRVADLRRFEGNGAFQID</sequence>
<dbReference type="EMBL" id="CP069352">
    <property type="protein sequence ID" value="QRK84213.1"/>
    <property type="molecule type" value="Genomic_DNA"/>
</dbReference>
<organism evidence="2 3">
    <name type="scientific">Pseudomonas granadensis</name>
    <dbReference type="NCBI Taxonomy" id="1421430"/>
    <lineage>
        <taxon>Bacteria</taxon>
        <taxon>Pseudomonadati</taxon>
        <taxon>Pseudomonadota</taxon>
        <taxon>Gammaproteobacteria</taxon>
        <taxon>Pseudomonadales</taxon>
        <taxon>Pseudomonadaceae</taxon>
        <taxon>Pseudomonas</taxon>
    </lineage>
</organism>
<dbReference type="RefSeq" id="WP_203419993.1">
    <property type="nucleotide sequence ID" value="NZ_CP069352.1"/>
</dbReference>
<evidence type="ECO:0000313" key="2">
    <source>
        <dbReference type="EMBL" id="QRK84213.1"/>
    </source>
</evidence>
<accession>A0ABX7GGM8</accession>
<evidence type="ECO:0000313" key="3">
    <source>
        <dbReference type="Proteomes" id="UP000663686"/>
    </source>
</evidence>
<proteinExistence type="predicted"/>
<name>A0ABX7GGM8_9PSED</name>
<evidence type="ECO:0000256" key="1">
    <source>
        <dbReference type="SAM" id="SignalP"/>
    </source>
</evidence>